<evidence type="ECO:0000256" key="5">
    <source>
        <dbReference type="ARBA" id="ARBA00022840"/>
    </source>
</evidence>
<evidence type="ECO:0000256" key="3">
    <source>
        <dbReference type="ARBA" id="ARBA00022741"/>
    </source>
</evidence>
<dbReference type="InterPro" id="IPR002182">
    <property type="entry name" value="NB-ARC"/>
</dbReference>
<proteinExistence type="predicted"/>
<comment type="caution">
    <text evidence="7">The sequence shown here is derived from an EMBL/GenBank/DDBJ whole genome shotgun (WGS) entry which is preliminary data.</text>
</comment>
<keyword evidence="4" id="KW-0611">Plant defense</keyword>
<keyword evidence="1" id="KW-0433">Leucine-rich repeat</keyword>
<evidence type="ECO:0000256" key="1">
    <source>
        <dbReference type="ARBA" id="ARBA00022614"/>
    </source>
</evidence>
<keyword evidence="3" id="KW-0547">Nucleotide-binding</keyword>
<dbReference type="GO" id="GO:0005524">
    <property type="term" value="F:ATP binding"/>
    <property type="evidence" value="ECO:0007669"/>
    <property type="project" value="UniProtKB-KW"/>
</dbReference>
<sequence>MAGFMCDLVKPYVEKLVDKAIGEARYVFCYTCIVKEFEDERDTLEPSKTALEERVQVAKRKDKDIAAKVDIWQKNVDKLFKLDTKNKQTCFFKFCPNCIWRYKEGKKLVKNLELIKQLKEEEENRLVDIELPCRLPGVEQHSSENYISFKSRELKYKEILDALKDDNNYIIGLQGMGGTGKTTLAMEVGKELKQSKQFSLVIDTTVSFTPNVKKIQDEIAGPLGLKWEDCTESDRSTKLWSRLTQGEKILLIMDDVWEQKPPFDFDPIGIPKRDNRKGCTVLVTSRSKQVLIQMKCDKIIELDLLSEEEAWIMFKRCASISSSSANDLIGYGRLIVKECKQLPIAIAITASSLMGKHVDKWKGTLQSFRKIGSMHGVDDDLVGIYKSLQVSYENMMDEKAKGLFLICSLFREDEKIHIEVLTRLCIGAGVFEVDNSSYDEVRNKVSVAKHTLINSCMLFPVDEAHVKMHDLVRDVAQWIANREIQCVNLSDKNQKLLLGKEKNVKYLLCEGKVVDFLSCDDSLQSLSLSDSIQRLTNIRSMFFDTVDLGDISILGNLQSLETLDMVKCTISELPRGDEDYFSKETFKYCIQTAEGLHLTRINKWRNLMPDIVPINLGMNDLVELILKCDSKLQCLIDTKQIGFQVPNVFSKLVVLKLKEMEGLEELCNA</sequence>
<dbReference type="Proteomes" id="UP000236291">
    <property type="component" value="Unassembled WGS sequence"/>
</dbReference>
<keyword evidence="5" id="KW-0067">ATP-binding</keyword>
<dbReference type="GO" id="GO:0006952">
    <property type="term" value="P:defense response"/>
    <property type="evidence" value="ECO:0007669"/>
    <property type="project" value="UniProtKB-KW"/>
</dbReference>
<dbReference type="InterPro" id="IPR027417">
    <property type="entry name" value="P-loop_NTPase"/>
</dbReference>
<dbReference type="STRING" id="57577.A0A2K3PQE0"/>
<dbReference type="Gene3D" id="3.40.50.300">
    <property type="entry name" value="P-loop containing nucleotide triphosphate hydrolases"/>
    <property type="match status" value="1"/>
</dbReference>
<evidence type="ECO:0000259" key="6">
    <source>
        <dbReference type="Pfam" id="PF00931"/>
    </source>
</evidence>
<dbReference type="ExpressionAtlas" id="A0A2K3PQE0">
    <property type="expression patterns" value="baseline"/>
</dbReference>
<evidence type="ECO:0000313" key="7">
    <source>
        <dbReference type="EMBL" id="PNY17495.1"/>
    </source>
</evidence>
<dbReference type="SUPFAM" id="SSF52058">
    <property type="entry name" value="L domain-like"/>
    <property type="match status" value="1"/>
</dbReference>
<dbReference type="PRINTS" id="PR00364">
    <property type="entry name" value="DISEASERSIST"/>
</dbReference>
<dbReference type="PANTHER" id="PTHR33463:SF105">
    <property type="entry name" value="AND NB-ARC DOMAIN DISEASE RESISTANCE PROTEIN, PUTATIVE-RELATED"/>
    <property type="match status" value="1"/>
</dbReference>
<dbReference type="SUPFAM" id="SSF52540">
    <property type="entry name" value="P-loop containing nucleoside triphosphate hydrolases"/>
    <property type="match status" value="1"/>
</dbReference>
<dbReference type="GO" id="GO:0043531">
    <property type="term" value="F:ADP binding"/>
    <property type="evidence" value="ECO:0007669"/>
    <property type="project" value="InterPro"/>
</dbReference>
<organism evidence="7 8">
    <name type="scientific">Trifolium pratense</name>
    <name type="common">Red clover</name>
    <dbReference type="NCBI Taxonomy" id="57577"/>
    <lineage>
        <taxon>Eukaryota</taxon>
        <taxon>Viridiplantae</taxon>
        <taxon>Streptophyta</taxon>
        <taxon>Embryophyta</taxon>
        <taxon>Tracheophyta</taxon>
        <taxon>Spermatophyta</taxon>
        <taxon>Magnoliopsida</taxon>
        <taxon>eudicotyledons</taxon>
        <taxon>Gunneridae</taxon>
        <taxon>Pentapetalae</taxon>
        <taxon>rosids</taxon>
        <taxon>fabids</taxon>
        <taxon>Fabales</taxon>
        <taxon>Fabaceae</taxon>
        <taxon>Papilionoideae</taxon>
        <taxon>50 kb inversion clade</taxon>
        <taxon>NPAAA clade</taxon>
        <taxon>Hologalegina</taxon>
        <taxon>IRL clade</taxon>
        <taxon>Trifolieae</taxon>
        <taxon>Trifolium</taxon>
    </lineage>
</organism>
<protein>
    <submittedName>
        <fullName evidence="7">CC-NBS-LRR resistance protein</fullName>
    </submittedName>
</protein>
<accession>A0A2K3PQE0</accession>
<dbReference type="PANTHER" id="PTHR33463">
    <property type="entry name" value="NB-ARC DOMAIN-CONTAINING PROTEIN-RELATED"/>
    <property type="match status" value="1"/>
</dbReference>
<reference evidence="7 8" key="1">
    <citation type="journal article" date="2014" name="Am. J. Bot.">
        <title>Genome assembly and annotation for red clover (Trifolium pratense; Fabaceae).</title>
        <authorList>
            <person name="Istvanek J."/>
            <person name="Jaros M."/>
            <person name="Krenek A."/>
            <person name="Repkova J."/>
        </authorList>
    </citation>
    <scope>NUCLEOTIDE SEQUENCE [LARGE SCALE GENOMIC DNA]</scope>
    <source>
        <strain evidence="8">cv. Tatra</strain>
        <tissue evidence="7">Young leaves</tissue>
    </source>
</reference>
<keyword evidence="2" id="KW-0677">Repeat</keyword>
<evidence type="ECO:0000256" key="2">
    <source>
        <dbReference type="ARBA" id="ARBA00022737"/>
    </source>
</evidence>
<dbReference type="Gene3D" id="1.10.8.430">
    <property type="entry name" value="Helical domain of apoptotic protease-activating factors"/>
    <property type="match status" value="1"/>
</dbReference>
<evidence type="ECO:0000313" key="8">
    <source>
        <dbReference type="Proteomes" id="UP000236291"/>
    </source>
</evidence>
<reference evidence="7 8" key="2">
    <citation type="journal article" date="2017" name="Front. Plant Sci.">
        <title>Gene Classification and Mining of Molecular Markers Useful in Red Clover (Trifolium pratense) Breeding.</title>
        <authorList>
            <person name="Istvanek J."/>
            <person name="Dluhosova J."/>
            <person name="Dluhos P."/>
            <person name="Patkova L."/>
            <person name="Nedelnik J."/>
            <person name="Repkova J."/>
        </authorList>
    </citation>
    <scope>NUCLEOTIDE SEQUENCE [LARGE SCALE GENOMIC DNA]</scope>
    <source>
        <strain evidence="8">cv. Tatra</strain>
        <tissue evidence="7">Young leaves</tissue>
    </source>
</reference>
<dbReference type="Gene3D" id="1.10.10.10">
    <property type="entry name" value="Winged helix-like DNA-binding domain superfamily/Winged helix DNA-binding domain"/>
    <property type="match status" value="1"/>
</dbReference>
<dbReference type="Pfam" id="PF00931">
    <property type="entry name" value="NB-ARC"/>
    <property type="match status" value="1"/>
</dbReference>
<dbReference type="InterPro" id="IPR050905">
    <property type="entry name" value="Plant_NBS-LRR"/>
</dbReference>
<gene>
    <name evidence="7" type="ORF">L195_g014239</name>
</gene>
<dbReference type="InterPro" id="IPR036388">
    <property type="entry name" value="WH-like_DNA-bd_sf"/>
</dbReference>
<dbReference type="AlphaFoldDB" id="A0A2K3PQE0"/>
<name>A0A2K3PQE0_TRIPR</name>
<dbReference type="EMBL" id="ASHM01009412">
    <property type="protein sequence ID" value="PNY17495.1"/>
    <property type="molecule type" value="Genomic_DNA"/>
</dbReference>
<feature type="domain" description="NB-ARC" evidence="6">
    <location>
        <begin position="156"/>
        <end position="318"/>
    </location>
</feature>
<dbReference type="InterPro" id="IPR042197">
    <property type="entry name" value="Apaf_helical"/>
</dbReference>
<dbReference type="FunFam" id="3.40.50.300:FF:001091">
    <property type="entry name" value="Probable disease resistance protein At1g61300"/>
    <property type="match status" value="1"/>
</dbReference>
<evidence type="ECO:0000256" key="4">
    <source>
        <dbReference type="ARBA" id="ARBA00022821"/>
    </source>
</evidence>